<feature type="domain" description="Dihydroxy-acid/6-phosphogluconate dehydratase N-terminal" evidence="17">
    <location>
        <begin position="60"/>
        <end position="374"/>
    </location>
</feature>
<dbReference type="NCBIfam" id="TIGR00110">
    <property type="entry name" value="ilvD"/>
    <property type="match status" value="1"/>
</dbReference>
<evidence type="ECO:0000256" key="8">
    <source>
        <dbReference type="ARBA" id="ARBA00023014"/>
    </source>
</evidence>
<accession>A0A8H7RT61</accession>
<keyword evidence="4" id="KW-0001">2Fe-2S</keyword>
<comment type="cofactor">
    <cofactor evidence="1">
        <name>Mg(2+)</name>
        <dbReference type="ChEBI" id="CHEBI:18420"/>
    </cofactor>
</comment>
<dbReference type="SUPFAM" id="SSF52016">
    <property type="entry name" value="LeuD/IlvD-like"/>
    <property type="match status" value="1"/>
</dbReference>
<dbReference type="InterPro" id="IPR037237">
    <property type="entry name" value="IlvD/EDD_N"/>
</dbReference>
<evidence type="ECO:0000256" key="5">
    <source>
        <dbReference type="ARBA" id="ARBA00022723"/>
    </source>
</evidence>
<dbReference type="Pfam" id="PF00920">
    <property type="entry name" value="ILVD_EDD_N"/>
    <property type="match status" value="1"/>
</dbReference>
<dbReference type="InterPro" id="IPR020558">
    <property type="entry name" value="DiOHA_6PGluconate_deHydtase_CS"/>
</dbReference>
<evidence type="ECO:0000259" key="17">
    <source>
        <dbReference type="Pfam" id="PF00920"/>
    </source>
</evidence>
<dbReference type="InterPro" id="IPR000581">
    <property type="entry name" value="ILV_EDD_N"/>
</dbReference>
<evidence type="ECO:0000256" key="15">
    <source>
        <dbReference type="ARBA" id="ARBA00034078"/>
    </source>
</evidence>
<evidence type="ECO:0000256" key="13">
    <source>
        <dbReference type="ARBA" id="ARBA00029437"/>
    </source>
</evidence>
<evidence type="ECO:0000313" key="20">
    <source>
        <dbReference type="Proteomes" id="UP000646827"/>
    </source>
</evidence>
<dbReference type="Gene3D" id="3.50.30.80">
    <property type="entry name" value="IlvD/EDD C-terminal domain-like"/>
    <property type="match status" value="1"/>
</dbReference>
<dbReference type="GO" id="GO:0009099">
    <property type="term" value="P:L-valine biosynthetic process"/>
    <property type="evidence" value="ECO:0007669"/>
    <property type="project" value="UniProtKB-UniPathway"/>
</dbReference>
<comment type="pathway">
    <text evidence="13">Amino-acid biosynthesis; L-isoleucine biosynthesis; L-isoleucine from 2-oxobutanoate: step 3/4.</text>
</comment>
<dbReference type="UniPathway" id="UPA00049">
    <property type="reaction ID" value="UER00061"/>
</dbReference>
<evidence type="ECO:0000256" key="7">
    <source>
        <dbReference type="ARBA" id="ARBA00023004"/>
    </source>
</evidence>
<comment type="pathway">
    <text evidence="12">Amino-acid biosynthesis; L-valine biosynthesis; L-valine from pyruvate: step 3/4.</text>
</comment>
<keyword evidence="20" id="KW-1185">Reference proteome</keyword>
<comment type="cofactor">
    <cofactor evidence="15">
        <name>[2Fe-2S] cluster</name>
        <dbReference type="ChEBI" id="CHEBI:190135"/>
    </cofactor>
</comment>
<dbReference type="GO" id="GO:0046872">
    <property type="term" value="F:metal ion binding"/>
    <property type="evidence" value="ECO:0007669"/>
    <property type="project" value="UniProtKB-KW"/>
</dbReference>
<dbReference type="PROSITE" id="PS00886">
    <property type="entry name" value="ILVD_EDD_1"/>
    <property type="match status" value="1"/>
</dbReference>
<evidence type="ECO:0000259" key="18">
    <source>
        <dbReference type="Pfam" id="PF24877"/>
    </source>
</evidence>
<dbReference type="InterPro" id="IPR042096">
    <property type="entry name" value="Dihydro-acid_dehy_C"/>
</dbReference>
<evidence type="ECO:0000256" key="11">
    <source>
        <dbReference type="ARBA" id="ARBA00029304"/>
    </source>
</evidence>
<dbReference type="PROSITE" id="PS00887">
    <property type="entry name" value="ILVD_EDD_2"/>
    <property type="match status" value="1"/>
</dbReference>
<evidence type="ECO:0000256" key="4">
    <source>
        <dbReference type="ARBA" id="ARBA00022714"/>
    </source>
</evidence>
<feature type="domain" description="Dihydroxy-acid/6-phosphogluconate dehydratase C-terminal" evidence="18">
    <location>
        <begin position="386"/>
        <end position="575"/>
    </location>
</feature>
<dbReference type="Pfam" id="PF24877">
    <property type="entry name" value="ILV_EDD_C"/>
    <property type="match status" value="1"/>
</dbReference>
<dbReference type="PANTHER" id="PTHR21000:SF5">
    <property type="entry name" value="DIHYDROXY-ACID DEHYDRATASE, MITOCHONDRIAL"/>
    <property type="match status" value="1"/>
</dbReference>
<evidence type="ECO:0000256" key="10">
    <source>
        <dbReference type="ARBA" id="ARBA00023304"/>
    </source>
</evidence>
<sequence length="580" mass="61671">MSHETGEVKIHKIVPPRDREVEGAGDVVNKYSRQITQLDTAGAGQAQLYATGLTDSDMSKAQVGITSFGYDGNPCNMHINDLAAKVKEGVWKAGLVGAQFNTIGVSDAMPMGSAGMSFSLPSRDIIADSIETVMSALWYDANVSIPGCDKNMPGCMMAIARLNRPSIVVYGGTMKRGRGTLGACANRDLDIGNALECNGEFISGKITADERRDIIRNACPGAGACGGIAIEALGMSLPYSSSIPAVDGEKIKECLRVGPAIRNLLEKNIRPRDILTRKAFENGLRIIMVLGGSTNAVLHMLAMAKAAEVPLTIDDIQAISSSTPFLADLRPSGKYIMEDLHNMGGTPAVLKYMLEVGLLHGDCMTVTGKTMTENLAEVEGFKDGQDILRPISNPIKPTGHLTILRGNLAPDGAVAKITGKEGLLFTGEARVFDDEEEIFHALEEKKIPKGSVVVVRYQGPKGGPGMPEMLKPTSAIMGAGLGKDVALITDGRFSGASHGFIIGHICPEAQMGGPIALVHDGDKITIDANTRGITVHVSDEELAKRKESWKPKPPKYTKGALARYAMTVKSASEGAVTDEW</sequence>
<evidence type="ECO:0000256" key="14">
    <source>
        <dbReference type="ARBA" id="ARBA00029490"/>
    </source>
</evidence>
<dbReference type="EC" id="4.2.1.9" evidence="14"/>
<dbReference type="NCBIfam" id="NF002068">
    <property type="entry name" value="PRK00911.1"/>
    <property type="match status" value="1"/>
</dbReference>
<dbReference type="HAMAP" id="MF_00012">
    <property type="entry name" value="IlvD"/>
    <property type="match status" value="1"/>
</dbReference>
<evidence type="ECO:0000256" key="9">
    <source>
        <dbReference type="ARBA" id="ARBA00023239"/>
    </source>
</evidence>
<dbReference type="InterPro" id="IPR056740">
    <property type="entry name" value="ILV_EDD_C"/>
</dbReference>
<evidence type="ECO:0000256" key="16">
    <source>
        <dbReference type="ARBA" id="ARBA00052865"/>
    </source>
</evidence>
<keyword evidence="10" id="KW-0100">Branched-chain amino acid biosynthesis</keyword>
<dbReference type="PANTHER" id="PTHR21000">
    <property type="entry name" value="DIHYDROXY-ACID DEHYDRATASE DAD"/>
    <property type="match status" value="1"/>
</dbReference>
<dbReference type="GO" id="GO:0004160">
    <property type="term" value="F:dihydroxy-acid dehydratase activity"/>
    <property type="evidence" value="ECO:0007669"/>
    <property type="project" value="UniProtKB-EC"/>
</dbReference>
<comment type="catalytic activity">
    <reaction evidence="16">
        <text>(2R,3R)-2,3-dihydroxy-3-methylpentanoate = (S)-3-methyl-2-oxopentanoate + H2O</text>
        <dbReference type="Rhea" id="RHEA:27694"/>
        <dbReference type="ChEBI" id="CHEBI:15377"/>
        <dbReference type="ChEBI" id="CHEBI:35146"/>
        <dbReference type="ChEBI" id="CHEBI:49258"/>
        <dbReference type="EC" id="4.2.1.9"/>
    </reaction>
    <physiologicalReaction direction="left-to-right" evidence="16">
        <dbReference type="Rhea" id="RHEA:27695"/>
    </physiologicalReaction>
</comment>
<comment type="similarity">
    <text evidence="2">Belongs to the IlvD/Edd family.</text>
</comment>
<dbReference type="GO" id="GO:0051537">
    <property type="term" value="F:2 iron, 2 sulfur cluster binding"/>
    <property type="evidence" value="ECO:0007669"/>
    <property type="project" value="UniProtKB-KW"/>
</dbReference>
<keyword evidence="9" id="KW-0456">Lyase</keyword>
<dbReference type="UniPathway" id="UPA00047">
    <property type="reaction ID" value="UER00057"/>
</dbReference>
<evidence type="ECO:0000256" key="1">
    <source>
        <dbReference type="ARBA" id="ARBA00001946"/>
    </source>
</evidence>
<dbReference type="EMBL" id="JAEPRB010000362">
    <property type="protein sequence ID" value="KAG2216767.1"/>
    <property type="molecule type" value="Genomic_DNA"/>
</dbReference>
<keyword evidence="8" id="KW-0411">Iron-sulfur</keyword>
<organism evidence="19 20">
    <name type="scientific">Circinella minor</name>
    <dbReference type="NCBI Taxonomy" id="1195481"/>
    <lineage>
        <taxon>Eukaryota</taxon>
        <taxon>Fungi</taxon>
        <taxon>Fungi incertae sedis</taxon>
        <taxon>Mucoromycota</taxon>
        <taxon>Mucoromycotina</taxon>
        <taxon>Mucoromycetes</taxon>
        <taxon>Mucorales</taxon>
        <taxon>Lichtheimiaceae</taxon>
        <taxon>Circinella</taxon>
    </lineage>
</organism>
<keyword evidence="3" id="KW-0028">Amino-acid biosynthesis</keyword>
<dbReference type="OrthoDB" id="3851628at2759"/>
<name>A0A8H7RT61_9FUNG</name>
<dbReference type="Proteomes" id="UP000646827">
    <property type="component" value="Unassembled WGS sequence"/>
</dbReference>
<evidence type="ECO:0000256" key="3">
    <source>
        <dbReference type="ARBA" id="ARBA00022605"/>
    </source>
</evidence>
<dbReference type="SUPFAM" id="SSF143975">
    <property type="entry name" value="IlvD/EDD N-terminal domain-like"/>
    <property type="match status" value="1"/>
</dbReference>
<keyword evidence="7" id="KW-0408">Iron</keyword>
<dbReference type="InterPro" id="IPR050165">
    <property type="entry name" value="DHAD_IlvD/Edd"/>
</dbReference>
<dbReference type="GO" id="GO:0009097">
    <property type="term" value="P:isoleucine biosynthetic process"/>
    <property type="evidence" value="ECO:0007669"/>
    <property type="project" value="UniProtKB-UniPathway"/>
</dbReference>
<comment type="catalytic activity">
    <reaction evidence="11">
        <text>(2R)-2,3-dihydroxy-3-methylbutanoate = 3-methyl-2-oxobutanoate + H2O</text>
        <dbReference type="Rhea" id="RHEA:24809"/>
        <dbReference type="ChEBI" id="CHEBI:11851"/>
        <dbReference type="ChEBI" id="CHEBI:15377"/>
        <dbReference type="ChEBI" id="CHEBI:49072"/>
        <dbReference type="EC" id="4.2.1.9"/>
    </reaction>
    <physiologicalReaction direction="left-to-right" evidence="11">
        <dbReference type="Rhea" id="RHEA:24810"/>
    </physiologicalReaction>
</comment>
<protein>
    <recommendedName>
        <fullName evidence="14">dihydroxy-acid dehydratase</fullName>
        <ecNumber evidence="14">4.2.1.9</ecNumber>
    </recommendedName>
</protein>
<dbReference type="FunFam" id="3.50.30.80:FF:000001">
    <property type="entry name" value="Dihydroxy-acid dehydratase"/>
    <property type="match status" value="1"/>
</dbReference>
<evidence type="ECO:0000256" key="6">
    <source>
        <dbReference type="ARBA" id="ARBA00022842"/>
    </source>
</evidence>
<evidence type="ECO:0000313" key="19">
    <source>
        <dbReference type="EMBL" id="KAG2216767.1"/>
    </source>
</evidence>
<keyword evidence="6" id="KW-0460">Magnesium</keyword>
<keyword evidence="5" id="KW-0479">Metal-binding</keyword>
<dbReference type="AlphaFoldDB" id="A0A8H7RT61"/>
<evidence type="ECO:0000256" key="2">
    <source>
        <dbReference type="ARBA" id="ARBA00006486"/>
    </source>
</evidence>
<reference evidence="19 20" key="1">
    <citation type="submission" date="2020-12" db="EMBL/GenBank/DDBJ databases">
        <title>Metabolic potential, ecology and presence of endohyphal bacteria is reflected in genomic diversity of Mucoromycotina.</title>
        <authorList>
            <person name="Muszewska A."/>
            <person name="Okrasinska A."/>
            <person name="Steczkiewicz K."/>
            <person name="Drgas O."/>
            <person name="Orlowska M."/>
            <person name="Perlinska-Lenart U."/>
            <person name="Aleksandrzak-Piekarczyk T."/>
            <person name="Szatraj K."/>
            <person name="Zielenkiewicz U."/>
            <person name="Pilsyk S."/>
            <person name="Malc E."/>
            <person name="Mieczkowski P."/>
            <person name="Kruszewska J.S."/>
            <person name="Biernat P."/>
            <person name="Pawlowska J."/>
        </authorList>
    </citation>
    <scope>NUCLEOTIDE SEQUENCE [LARGE SCALE GENOMIC DNA]</scope>
    <source>
        <strain evidence="19 20">CBS 142.35</strain>
    </source>
</reference>
<gene>
    <name evidence="19" type="ORF">INT45_005881</name>
</gene>
<evidence type="ECO:0000256" key="12">
    <source>
        <dbReference type="ARBA" id="ARBA00029436"/>
    </source>
</evidence>
<dbReference type="InterPro" id="IPR004404">
    <property type="entry name" value="DihydroxyA_deHydtase"/>
</dbReference>
<proteinExistence type="inferred from homology"/>
<comment type="caution">
    <text evidence="19">The sequence shown here is derived from an EMBL/GenBank/DDBJ whole genome shotgun (WGS) entry which is preliminary data.</text>
</comment>